<keyword evidence="4" id="KW-1185">Reference proteome</keyword>
<sequence length="411" mass="41593">MRTLMYRHRDLCARAVDPLDIAAGLEARGVTERDAARLRHRDVFSLAEEMYARTRGSGARNGGTDHTRSRTTDDLRGSGTRTLTHALPFAVALATTAAAARLPGPAAQAAAAAAGALLTAAVLHLVVRTGPLTPPPGRPTAGAAGPVLWLIGYLLYGDWLLSEAMAGATGADRAPAVPPATAAAALALAASIPVAAWCARFFADRARRALDGARDLEEYGARVRPLLVGVLCLALAALLALEVAAQHACDSTLARFLTTAGHAPHPDAVPSPTAATTAAVALGALLFLARLLAVHGEPRRAAAALHAAATAQVAAVLLTVSARLPGLGLLGRPVELLTAAYGVTAVTAVTCGGAALALLASAVTALTRASAHRKEQNDMLCPLKSPPAPPAPSASPAAQPHAASPAAGGDR</sequence>
<accession>A0A6G4UB75</accession>
<feature type="transmembrane region" description="Helical" evidence="2">
    <location>
        <begin position="106"/>
        <end position="127"/>
    </location>
</feature>
<feature type="compositionally biased region" description="Pro residues" evidence="1">
    <location>
        <begin position="384"/>
        <end position="393"/>
    </location>
</feature>
<organism evidence="3 4">
    <name type="scientific">Streptomyces coryli</name>
    <dbReference type="NCBI Taxonomy" id="1128680"/>
    <lineage>
        <taxon>Bacteria</taxon>
        <taxon>Bacillati</taxon>
        <taxon>Actinomycetota</taxon>
        <taxon>Actinomycetes</taxon>
        <taxon>Kitasatosporales</taxon>
        <taxon>Streptomycetaceae</taxon>
        <taxon>Streptomyces</taxon>
    </lineage>
</organism>
<feature type="compositionally biased region" description="Basic and acidic residues" evidence="1">
    <location>
        <begin position="63"/>
        <end position="76"/>
    </location>
</feature>
<dbReference type="AlphaFoldDB" id="A0A6G4UB75"/>
<evidence type="ECO:0000256" key="1">
    <source>
        <dbReference type="SAM" id="MobiDB-lite"/>
    </source>
</evidence>
<proteinExistence type="predicted"/>
<feature type="transmembrane region" description="Helical" evidence="2">
    <location>
        <begin position="340"/>
        <end position="366"/>
    </location>
</feature>
<feature type="transmembrane region" description="Helical" evidence="2">
    <location>
        <begin position="301"/>
        <end position="320"/>
    </location>
</feature>
<feature type="transmembrane region" description="Helical" evidence="2">
    <location>
        <begin position="139"/>
        <end position="156"/>
    </location>
</feature>
<evidence type="ECO:0008006" key="5">
    <source>
        <dbReference type="Google" id="ProtNLM"/>
    </source>
</evidence>
<keyword evidence="2" id="KW-0472">Membrane</keyword>
<feature type="region of interest" description="Disordered" evidence="1">
    <location>
        <begin position="376"/>
        <end position="411"/>
    </location>
</feature>
<evidence type="ECO:0000313" key="3">
    <source>
        <dbReference type="EMBL" id="NGN69424.1"/>
    </source>
</evidence>
<feature type="transmembrane region" description="Helical" evidence="2">
    <location>
        <begin position="223"/>
        <end position="248"/>
    </location>
</feature>
<feature type="transmembrane region" description="Helical" evidence="2">
    <location>
        <begin position="82"/>
        <end position="100"/>
    </location>
</feature>
<feature type="transmembrane region" description="Helical" evidence="2">
    <location>
        <begin position="176"/>
        <end position="202"/>
    </location>
</feature>
<dbReference type="Proteomes" id="UP000481583">
    <property type="component" value="Unassembled WGS sequence"/>
</dbReference>
<feature type="region of interest" description="Disordered" evidence="1">
    <location>
        <begin position="54"/>
        <end position="79"/>
    </location>
</feature>
<dbReference type="EMBL" id="JAAKZV010000294">
    <property type="protein sequence ID" value="NGN69424.1"/>
    <property type="molecule type" value="Genomic_DNA"/>
</dbReference>
<protein>
    <recommendedName>
        <fullName evidence="5">Integral membrane protein</fullName>
    </recommendedName>
</protein>
<keyword evidence="2" id="KW-1133">Transmembrane helix</keyword>
<evidence type="ECO:0000313" key="4">
    <source>
        <dbReference type="Proteomes" id="UP000481583"/>
    </source>
</evidence>
<comment type="caution">
    <text evidence="3">The sequence shown here is derived from an EMBL/GenBank/DDBJ whole genome shotgun (WGS) entry which is preliminary data.</text>
</comment>
<gene>
    <name evidence="3" type="ORF">G5C51_36745</name>
</gene>
<feature type="transmembrane region" description="Helical" evidence="2">
    <location>
        <begin position="268"/>
        <end position="289"/>
    </location>
</feature>
<name>A0A6G4UB75_9ACTN</name>
<reference evidence="3 4" key="1">
    <citation type="submission" date="2020-02" db="EMBL/GenBank/DDBJ databases">
        <title>Whole-genome analyses of novel actinobacteria.</title>
        <authorList>
            <person name="Sahin N."/>
        </authorList>
    </citation>
    <scope>NUCLEOTIDE SEQUENCE [LARGE SCALE GENOMIC DNA]</scope>
    <source>
        <strain evidence="3 4">A7024</strain>
    </source>
</reference>
<evidence type="ECO:0000256" key="2">
    <source>
        <dbReference type="SAM" id="Phobius"/>
    </source>
</evidence>
<feature type="compositionally biased region" description="Low complexity" evidence="1">
    <location>
        <begin position="394"/>
        <end position="411"/>
    </location>
</feature>
<keyword evidence="2" id="KW-0812">Transmembrane</keyword>